<accession>A0ABY5GMP8</accession>
<dbReference type="Gene3D" id="3.40.190.10">
    <property type="entry name" value="Periplasmic binding protein-like II"/>
    <property type="match status" value="1"/>
</dbReference>
<dbReference type="Pfam" id="PF04069">
    <property type="entry name" value="OpuAC"/>
    <property type="match status" value="1"/>
</dbReference>
<reference evidence="3" key="1">
    <citation type="submission" date="2022-07" db="EMBL/GenBank/DDBJ databases">
        <title>Genome sequencing of Photobacterium atrarenae GJH2-4.</title>
        <authorList>
            <person name="Park S.-J."/>
        </authorList>
    </citation>
    <scope>NUCLEOTIDE SEQUENCE</scope>
    <source>
        <strain evidence="3">GJH2-4</strain>
    </source>
</reference>
<dbReference type="SUPFAM" id="SSF53850">
    <property type="entry name" value="Periplasmic binding protein-like II"/>
    <property type="match status" value="1"/>
</dbReference>
<feature type="domain" description="ABC-type glycine betaine transport system substrate-binding" evidence="2">
    <location>
        <begin position="39"/>
        <end position="317"/>
    </location>
</feature>
<dbReference type="RefSeq" id="WP_255391745.1">
    <property type="nucleotide sequence ID" value="NZ_CP101509.1"/>
</dbReference>
<sequence length="335" mass="36834">MNYSWKTGLTLTTLLTAAVATSAYAESLPGEGVMVQPVQSTVAEETFQTLIVNKALEALGYDVKPTKEVDYNVAYTSIAEGDATFLAVGWFPLHADKYTMAGGDNKFFRNGDYISGAAQGYLIDKKTAEKYGITNIAQLKDPKIAKLFDANDDGKADLTGCNPGWGCELVIEEQLTAYGLRDTVTHNQGNYAAIIADTISRYKKGDPILYYTWTPYWVSGVLVPGKDVVWLEVPFSALPGERKNIDTTLPNGKNFGFEMNSMKIVANKKFAQENPAAARLFEIMKLDINAVSAQNMMMSKGSNSQKDIEAHANSWINANQDTFNRWIAEAKKAQL</sequence>
<keyword evidence="1" id="KW-0732">Signal</keyword>
<gene>
    <name evidence="3" type="primary">proX</name>
    <name evidence="3" type="ORF">NNL38_17585</name>
</gene>
<dbReference type="Gene3D" id="3.40.190.100">
    <property type="entry name" value="Glycine betaine-binding periplasmic protein, domain 2"/>
    <property type="match status" value="1"/>
</dbReference>
<evidence type="ECO:0000256" key="1">
    <source>
        <dbReference type="SAM" id="SignalP"/>
    </source>
</evidence>
<evidence type="ECO:0000313" key="3">
    <source>
        <dbReference type="EMBL" id="UTV30389.1"/>
    </source>
</evidence>
<dbReference type="NCBIfam" id="NF008334">
    <property type="entry name" value="PRK11119.1"/>
    <property type="match status" value="1"/>
</dbReference>
<feature type="chain" id="PRO_5047154669" evidence="1">
    <location>
        <begin position="26"/>
        <end position="335"/>
    </location>
</feature>
<name>A0ABY5GMP8_9GAMM</name>
<dbReference type="CDD" id="cd13638">
    <property type="entry name" value="PBP2_EcProx_like"/>
    <property type="match status" value="1"/>
</dbReference>
<organism evidence="3 4">
    <name type="scientific">Photobacterium atrarenae</name>
    <dbReference type="NCBI Taxonomy" id="865757"/>
    <lineage>
        <taxon>Bacteria</taxon>
        <taxon>Pseudomonadati</taxon>
        <taxon>Pseudomonadota</taxon>
        <taxon>Gammaproteobacteria</taxon>
        <taxon>Vibrionales</taxon>
        <taxon>Vibrionaceae</taxon>
        <taxon>Photobacterium</taxon>
    </lineage>
</organism>
<evidence type="ECO:0000313" key="4">
    <source>
        <dbReference type="Proteomes" id="UP001057998"/>
    </source>
</evidence>
<proteinExistence type="predicted"/>
<dbReference type="InterPro" id="IPR007210">
    <property type="entry name" value="ABC_Gly_betaine_transp_sub-bd"/>
</dbReference>
<dbReference type="Proteomes" id="UP001057998">
    <property type="component" value="Chromosome 2"/>
</dbReference>
<protein>
    <submittedName>
        <fullName evidence="3">Glycine betaine/L-proline ABC transporter substrate-binding protein ProX</fullName>
    </submittedName>
</protein>
<evidence type="ECO:0000259" key="2">
    <source>
        <dbReference type="Pfam" id="PF04069"/>
    </source>
</evidence>
<dbReference type="EMBL" id="CP101509">
    <property type="protein sequence ID" value="UTV30389.1"/>
    <property type="molecule type" value="Genomic_DNA"/>
</dbReference>
<feature type="signal peptide" evidence="1">
    <location>
        <begin position="1"/>
        <end position="25"/>
    </location>
</feature>
<keyword evidence="4" id="KW-1185">Reference proteome</keyword>